<accession>A0A7S2UPK0</accession>
<reference evidence="3" key="1">
    <citation type="submission" date="2021-01" db="EMBL/GenBank/DDBJ databases">
        <authorList>
            <person name="Corre E."/>
            <person name="Pelletier E."/>
            <person name="Niang G."/>
            <person name="Scheremetjew M."/>
            <person name="Finn R."/>
            <person name="Kale V."/>
            <person name="Holt S."/>
            <person name="Cochrane G."/>
            <person name="Meng A."/>
            <person name="Brown T."/>
            <person name="Cohen L."/>
        </authorList>
    </citation>
    <scope>NUCLEOTIDE SEQUENCE</scope>
    <source>
        <strain evidence="3">CCMP2084</strain>
    </source>
</reference>
<dbReference type="AlphaFoldDB" id="A0A7S2UPK0"/>
<evidence type="ECO:0000256" key="2">
    <source>
        <dbReference type="SAM" id="SignalP"/>
    </source>
</evidence>
<dbReference type="EMBL" id="HBHQ01026712">
    <property type="protein sequence ID" value="CAD9826256.1"/>
    <property type="molecule type" value="Transcribed_RNA"/>
</dbReference>
<keyword evidence="1" id="KW-0472">Membrane</keyword>
<proteinExistence type="predicted"/>
<keyword evidence="1" id="KW-1133">Transmembrane helix</keyword>
<keyword evidence="2" id="KW-0732">Signal</keyword>
<sequence length="387" mass="43361">MKFTLALIASAFAMASAKTVDISPKADIKADSKMGQNLLSKARRLEENGNGEIDYTWVAGYSLKFQGCHHISQWNADADEEEDVKIATERLVRFRMCPTGSCNDNNAYGCKSGYGDYIVDMATYLDAYLEAKMEREEAECEYTMNYQCDCQDKDDDQFNQEYCEYDCFMAKDMGYCVEDNPYVDDDNQEAAFAYADYVECAQYQFNNNNGRKLDENAEVEYSIGPFCSEQGGQIVLGLFTDDTCSTFADDYGGKGLFETMAGFELPYSETSLIGMECVSCKEQEDGDNYNDQQDADEVKETCEMIYNTAGKCEKSLNNGVTANNNACNYIEGIRIVRQDGIIKYNNAGGNKTASVFIGLFAVSFILLGAYVYYLKTKLDRAKINLAE</sequence>
<feature type="signal peptide" evidence="2">
    <location>
        <begin position="1"/>
        <end position="17"/>
    </location>
</feature>
<keyword evidence="1" id="KW-0812">Transmembrane</keyword>
<evidence type="ECO:0000313" key="3">
    <source>
        <dbReference type="EMBL" id="CAD9826256.1"/>
    </source>
</evidence>
<evidence type="ECO:0000256" key="1">
    <source>
        <dbReference type="SAM" id="Phobius"/>
    </source>
</evidence>
<organism evidence="3">
    <name type="scientific">Attheya septentrionalis</name>
    <dbReference type="NCBI Taxonomy" id="420275"/>
    <lineage>
        <taxon>Eukaryota</taxon>
        <taxon>Sar</taxon>
        <taxon>Stramenopiles</taxon>
        <taxon>Ochrophyta</taxon>
        <taxon>Bacillariophyta</taxon>
        <taxon>Coscinodiscophyceae</taxon>
        <taxon>Chaetocerotophycidae</taxon>
        <taxon>Chaetocerotales</taxon>
        <taxon>Attheyaceae</taxon>
        <taxon>Attheya</taxon>
    </lineage>
</organism>
<name>A0A7S2UPK0_9STRA</name>
<protein>
    <submittedName>
        <fullName evidence="3">Uncharacterized protein</fullName>
    </submittedName>
</protein>
<feature type="transmembrane region" description="Helical" evidence="1">
    <location>
        <begin position="353"/>
        <end position="373"/>
    </location>
</feature>
<gene>
    <name evidence="3" type="ORF">ASEP1449_LOCUS18090</name>
</gene>
<feature type="chain" id="PRO_5030906893" evidence="2">
    <location>
        <begin position="18"/>
        <end position="387"/>
    </location>
</feature>